<keyword evidence="6 9" id="KW-0413">Isomerase</keyword>
<sequence>MDNIKLEVCAWGTVKHPKTGQSEIVKKFTWTNEKSKVKIEVISYGVIIKSINIPDKHGKVQDVALGFDSIEGYLRSDNPYFGALIGRVANRVGNGIIKIQNEQINVTKNHGNKHQLHGGFIGFDKYNWKSCVNDNEKSVTFSHLSLDGDEGYPGDLLTTCTVSLDDENKLCLVIKAHSTQPTPVNLTNHSYFNLAGHEMGAKEIYNHVVSINADKITETDGDSIPSGKLLEVGGTPYDLRVPTKLGPALAKLSTFGFDDNFCVTKTTKNQEISFLSRVFHENSGRFLEVYSNQPGVQFYTSNYMPDPNDTIHPEGNKKLSSPNKAASIPGKHGAKYQKHGAFCLETQKFPDATNHSNFPDTIVVPGKEYNHIVIYKFGLRDVNKII</sequence>
<evidence type="ECO:0000256" key="7">
    <source>
        <dbReference type="ARBA" id="ARBA00023277"/>
    </source>
</evidence>
<evidence type="ECO:0000256" key="2">
    <source>
        <dbReference type="ARBA" id="ARBA00001712"/>
    </source>
</evidence>
<feature type="binding site" evidence="12">
    <location>
        <begin position="90"/>
        <end position="91"/>
    </location>
    <ligand>
        <name>beta-D-galactose</name>
        <dbReference type="ChEBI" id="CHEBI:27667"/>
    </ligand>
</feature>
<feature type="binding site" evidence="12">
    <location>
        <begin position="189"/>
        <end position="191"/>
    </location>
    <ligand>
        <name>beta-D-galactose</name>
        <dbReference type="ChEBI" id="CHEBI:27667"/>
    </ligand>
</feature>
<dbReference type="PANTHER" id="PTHR10091:SF0">
    <property type="entry name" value="GALACTOSE MUTAROTASE"/>
    <property type="match status" value="1"/>
</dbReference>
<dbReference type="GO" id="GO:0030246">
    <property type="term" value="F:carbohydrate binding"/>
    <property type="evidence" value="ECO:0007669"/>
    <property type="project" value="InterPro"/>
</dbReference>
<evidence type="ECO:0000313" key="13">
    <source>
        <dbReference type="EMBL" id="SSX31540.1"/>
    </source>
</evidence>
<dbReference type="GO" id="GO:0033499">
    <property type="term" value="P:galactose catabolic process via UDP-galactose, Leloir pathway"/>
    <property type="evidence" value="ECO:0007669"/>
    <property type="project" value="TreeGrafter"/>
</dbReference>
<dbReference type="InterPro" id="IPR008183">
    <property type="entry name" value="Aldose_1/G6P_1-epimerase"/>
</dbReference>
<dbReference type="InterPro" id="IPR018052">
    <property type="entry name" value="Ald1_epimerase_CS"/>
</dbReference>
<accession>A0A336MNB8</accession>
<evidence type="ECO:0000256" key="4">
    <source>
        <dbReference type="ARBA" id="ARBA00005028"/>
    </source>
</evidence>
<keyword evidence="7 9" id="KW-0119">Carbohydrate metabolism</keyword>
<evidence type="ECO:0000256" key="11">
    <source>
        <dbReference type="PIRSR" id="PIRSR005096-2"/>
    </source>
</evidence>
<evidence type="ECO:0000256" key="5">
    <source>
        <dbReference type="ARBA" id="ARBA00006206"/>
    </source>
</evidence>
<dbReference type="OMA" id="IYHHISR"/>
<evidence type="ECO:0000256" key="1">
    <source>
        <dbReference type="ARBA" id="ARBA00001614"/>
    </source>
</evidence>
<dbReference type="AlphaFoldDB" id="A0A336MNB8"/>
<dbReference type="GO" id="GO:0004034">
    <property type="term" value="F:aldose 1-epimerase activity"/>
    <property type="evidence" value="ECO:0007669"/>
    <property type="project" value="UniProtKB-EC"/>
</dbReference>
<evidence type="ECO:0000256" key="8">
    <source>
        <dbReference type="ARBA" id="ARBA00045743"/>
    </source>
</evidence>
<evidence type="ECO:0000256" key="12">
    <source>
        <dbReference type="PIRSR" id="PIRSR005096-3"/>
    </source>
</evidence>
<comment type="similarity">
    <text evidence="5 9">Belongs to the aldose epimerase family.</text>
</comment>
<name>A0A336MNB8_CULSO</name>
<evidence type="ECO:0000256" key="9">
    <source>
        <dbReference type="PIRNR" id="PIRNR005096"/>
    </source>
</evidence>
<dbReference type="PANTHER" id="PTHR10091">
    <property type="entry name" value="ALDOSE-1-EPIMERASE"/>
    <property type="match status" value="1"/>
</dbReference>
<dbReference type="Pfam" id="PF01263">
    <property type="entry name" value="Aldose_epim"/>
    <property type="match status" value="1"/>
</dbReference>
<organism evidence="13">
    <name type="scientific">Culicoides sonorensis</name>
    <name type="common">Biting midge</name>
    <dbReference type="NCBI Taxonomy" id="179676"/>
    <lineage>
        <taxon>Eukaryota</taxon>
        <taxon>Metazoa</taxon>
        <taxon>Ecdysozoa</taxon>
        <taxon>Arthropoda</taxon>
        <taxon>Hexapoda</taxon>
        <taxon>Insecta</taxon>
        <taxon>Pterygota</taxon>
        <taxon>Neoptera</taxon>
        <taxon>Endopterygota</taxon>
        <taxon>Diptera</taxon>
        <taxon>Nematocera</taxon>
        <taxon>Chironomoidea</taxon>
        <taxon>Ceratopogonidae</taxon>
        <taxon>Ceratopogoninae</taxon>
        <taxon>Culicoides</taxon>
        <taxon>Monoculicoides</taxon>
    </lineage>
</organism>
<evidence type="ECO:0000256" key="3">
    <source>
        <dbReference type="ARBA" id="ARBA00004947"/>
    </source>
</evidence>
<comment type="pathway">
    <text evidence="3">Carbohydrate metabolism; galactose metabolism.</text>
</comment>
<dbReference type="PROSITE" id="PS00545">
    <property type="entry name" value="ALDOSE_1_EPIMERASE"/>
    <property type="match status" value="1"/>
</dbReference>
<dbReference type="VEuPathDB" id="VectorBase:CSON003800"/>
<dbReference type="PIRSF" id="PIRSF005096">
    <property type="entry name" value="GALM"/>
    <property type="match status" value="1"/>
</dbReference>
<dbReference type="InterPro" id="IPR015443">
    <property type="entry name" value="Aldose_1-epimerase"/>
</dbReference>
<proteinExistence type="inferred from homology"/>
<dbReference type="EMBL" id="UFQT01001726">
    <property type="protein sequence ID" value="SSX31540.1"/>
    <property type="molecule type" value="Genomic_DNA"/>
</dbReference>
<dbReference type="InterPro" id="IPR047215">
    <property type="entry name" value="Galactose_mutarotase-like"/>
</dbReference>
<feature type="active site" description="Proton donor" evidence="10">
    <location>
        <position position="189"/>
    </location>
</feature>
<dbReference type="UniPathway" id="UPA00242"/>
<feature type="active site" description="Proton acceptor" evidence="10">
    <location>
        <position position="345"/>
    </location>
</feature>
<comment type="pathway">
    <text evidence="4 9">Carbohydrate metabolism; hexose metabolism.</text>
</comment>
<reference evidence="13" key="1">
    <citation type="submission" date="2018-07" db="EMBL/GenBank/DDBJ databases">
        <authorList>
            <person name="Quirk P.G."/>
            <person name="Krulwich T.A."/>
        </authorList>
    </citation>
    <scope>NUCLEOTIDE SEQUENCE</scope>
</reference>
<dbReference type="CDD" id="cd09019">
    <property type="entry name" value="galactose_mutarotase_like"/>
    <property type="match status" value="1"/>
</dbReference>
<dbReference type="GO" id="GO:0006006">
    <property type="term" value="P:glucose metabolic process"/>
    <property type="evidence" value="ECO:0007669"/>
    <property type="project" value="TreeGrafter"/>
</dbReference>
<dbReference type="InterPro" id="IPR011013">
    <property type="entry name" value="Gal_mutarotase_sf_dom"/>
</dbReference>
<feature type="binding site" evidence="11">
    <location>
        <position position="258"/>
    </location>
    <ligand>
        <name>beta-D-galactose</name>
        <dbReference type="ChEBI" id="CHEBI:27667"/>
    </ligand>
</feature>
<gene>
    <name evidence="13" type="primary">CSON003800</name>
</gene>
<protein>
    <recommendedName>
        <fullName evidence="9">Aldose 1-epimerase</fullName>
        <ecNumber evidence="9">5.1.3.3</ecNumber>
    </recommendedName>
</protein>
<evidence type="ECO:0000256" key="6">
    <source>
        <dbReference type="ARBA" id="ARBA00023235"/>
    </source>
</evidence>
<comment type="catalytic activity">
    <reaction evidence="2">
        <text>alpha-D-galactose = beta-D-galactose</text>
        <dbReference type="Rhea" id="RHEA:28675"/>
        <dbReference type="ChEBI" id="CHEBI:27667"/>
        <dbReference type="ChEBI" id="CHEBI:28061"/>
        <dbReference type="EC" id="5.1.3.3"/>
    </reaction>
    <physiologicalReaction direction="right-to-left" evidence="2">
        <dbReference type="Rhea" id="RHEA:28677"/>
    </physiologicalReaction>
</comment>
<comment type="catalytic activity">
    <reaction evidence="1 9">
        <text>alpha-D-glucose = beta-D-glucose</text>
        <dbReference type="Rhea" id="RHEA:10264"/>
        <dbReference type="ChEBI" id="CHEBI:15903"/>
        <dbReference type="ChEBI" id="CHEBI:17925"/>
        <dbReference type="EC" id="5.1.3.3"/>
    </reaction>
</comment>
<dbReference type="SUPFAM" id="SSF74650">
    <property type="entry name" value="Galactose mutarotase-like"/>
    <property type="match status" value="1"/>
</dbReference>
<dbReference type="Gene3D" id="2.70.98.10">
    <property type="match status" value="1"/>
</dbReference>
<dbReference type="InterPro" id="IPR014718">
    <property type="entry name" value="GH-type_carb-bd"/>
</dbReference>
<evidence type="ECO:0000256" key="10">
    <source>
        <dbReference type="PIRSR" id="PIRSR005096-1"/>
    </source>
</evidence>
<comment type="function">
    <text evidence="8">Mutarotase that catalyzes the interconversion of beta-D-galactose and alpha-D-galactose during galactose metabolism. Beta-D-galactose is metabolized in the liver into glucose 1-phosphate, the primary metabolic fuel, by the action of four enzymes that constitute the Leloir pathway: GALM, GALK1 (galactokinase), GALT (galactose-1-phosphate uridylyltransferase) and GALE (UDP-galactose-4'-epimerase). Involved in the maintenance of the equilibrium between the beta- and alpha-anomers of galactose, therefore ensuring a sufficient supply of the alpha-anomer for GALK1. Also active on D-glucose although shows a preference for galactose over glucose.</text>
</comment>
<dbReference type="UniPathway" id="UPA00214"/>
<dbReference type="EC" id="5.1.3.3" evidence="9"/>